<evidence type="ECO:0000313" key="4">
    <source>
        <dbReference type="Proteomes" id="UP001500804"/>
    </source>
</evidence>
<dbReference type="PANTHER" id="PTHR42928">
    <property type="entry name" value="TRICARBOXYLATE-BINDING PROTEIN"/>
    <property type="match status" value="1"/>
</dbReference>
<reference evidence="4" key="1">
    <citation type="journal article" date="2019" name="Int. J. Syst. Evol. Microbiol.">
        <title>The Global Catalogue of Microorganisms (GCM) 10K type strain sequencing project: providing services to taxonomists for standard genome sequencing and annotation.</title>
        <authorList>
            <consortium name="The Broad Institute Genomics Platform"/>
            <consortium name="The Broad Institute Genome Sequencing Center for Infectious Disease"/>
            <person name="Wu L."/>
            <person name="Ma J."/>
        </authorList>
    </citation>
    <scope>NUCLEOTIDE SEQUENCE [LARGE SCALE GENOMIC DNA]</scope>
    <source>
        <strain evidence="4">JCM 18302</strain>
    </source>
</reference>
<keyword evidence="2" id="KW-0732">Signal</keyword>
<feature type="chain" id="PRO_5047048920" evidence="2">
    <location>
        <begin position="24"/>
        <end position="336"/>
    </location>
</feature>
<name>A0ABP9NXC1_9PSEU</name>
<organism evidence="3 4">
    <name type="scientific">Pseudonocardia adelaidensis</name>
    <dbReference type="NCBI Taxonomy" id="648754"/>
    <lineage>
        <taxon>Bacteria</taxon>
        <taxon>Bacillati</taxon>
        <taxon>Actinomycetota</taxon>
        <taxon>Actinomycetes</taxon>
        <taxon>Pseudonocardiales</taxon>
        <taxon>Pseudonocardiaceae</taxon>
        <taxon>Pseudonocardia</taxon>
    </lineage>
</organism>
<proteinExistence type="inferred from homology"/>
<protein>
    <submittedName>
        <fullName evidence="3">Tripartite tricarboxylate transporter substrate-binding protein</fullName>
    </submittedName>
</protein>
<dbReference type="Pfam" id="PF03401">
    <property type="entry name" value="TctC"/>
    <property type="match status" value="1"/>
</dbReference>
<feature type="signal peptide" evidence="2">
    <location>
        <begin position="1"/>
        <end position="23"/>
    </location>
</feature>
<dbReference type="RefSeq" id="WP_345610712.1">
    <property type="nucleotide sequence ID" value="NZ_BAABJO010000034.1"/>
</dbReference>
<dbReference type="EMBL" id="BAABJO010000034">
    <property type="protein sequence ID" value="GAA5136230.1"/>
    <property type="molecule type" value="Genomic_DNA"/>
</dbReference>
<evidence type="ECO:0000256" key="1">
    <source>
        <dbReference type="ARBA" id="ARBA00006987"/>
    </source>
</evidence>
<evidence type="ECO:0000313" key="3">
    <source>
        <dbReference type="EMBL" id="GAA5136230.1"/>
    </source>
</evidence>
<accession>A0ABP9NXC1</accession>
<gene>
    <name evidence="3" type="ORF">GCM10023320_67020</name>
</gene>
<comment type="similarity">
    <text evidence="1">Belongs to the UPF0065 (bug) family.</text>
</comment>
<evidence type="ECO:0000256" key="2">
    <source>
        <dbReference type="SAM" id="SignalP"/>
    </source>
</evidence>
<dbReference type="PANTHER" id="PTHR42928:SF3">
    <property type="entry name" value="UPF0065 PROTEIN YFLP"/>
    <property type="match status" value="1"/>
</dbReference>
<dbReference type="Proteomes" id="UP001500804">
    <property type="component" value="Unassembled WGS sequence"/>
</dbReference>
<keyword evidence="4" id="KW-1185">Reference proteome</keyword>
<dbReference type="Gene3D" id="3.40.190.10">
    <property type="entry name" value="Periplasmic binding protein-like II"/>
    <property type="match status" value="1"/>
</dbReference>
<dbReference type="Gene3D" id="3.40.190.150">
    <property type="entry name" value="Bordetella uptake gene, domain 1"/>
    <property type="match status" value="1"/>
</dbReference>
<dbReference type="CDD" id="cd07012">
    <property type="entry name" value="PBP2_Bug_TTT"/>
    <property type="match status" value="1"/>
</dbReference>
<dbReference type="InterPro" id="IPR005064">
    <property type="entry name" value="BUG"/>
</dbReference>
<sequence length="336" mass="34047">MTSIPTRLTRAAITLGLVIAATACSPPGSPGTGSQDAGTYPAGPVTLLVPAAPGGGWDSTARSLQQVITEGHLTDQPVEVVNREGGGGATGLAQLTGQDSGDPNTLMLGGLVMVGALVQADSPLKVTDATTIATLTSETEAFVVRKDSPFTSIKQVVDEYAADPSSVIFGGGSAGGSDHIAAGLLLKAAGQQPAGMKYVGYAGGGEATAGILSGDVEVGISGLSEFAGQIESGDMRLLAVSSDSGDVAGRPAPTLQSAGYDVDFVNWRALFAPPGISDEQKAAITDFVKKIHDSPQWSDILAKRGWTDDFRTGDEAAQFVAAQSDTVTGTLQELGL</sequence>
<dbReference type="PIRSF" id="PIRSF017082">
    <property type="entry name" value="YflP"/>
    <property type="match status" value="1"/>
</dbReference>
<dbReference type="PROSITE" id="PS51257">
    <property type="entry name" value="PROKAR_LIPOPROTEIN"/>
    <property type="match status" value="1"/>
</dbReference>
<dbReference type="SUPFAM" id="SSF53850">
    <property type="entry name" value="Periplasmic binding protein-like II"/>
    <property type="match status" value="1"/>
</dbReference>
<dbReference type="InterPro" id="IPR042100">
    <property type="entry name" value="Bug_dom1"/>
</dbReference>
<comment type="caution">
    <text evidence="3">The sequence shown here is derived from an EMBL/GenBank/DDBJ whole genome shotgun (WGS) entry which is preliminary data.</text>
</comment>